<comment type="caution">
    <text evidence="2">The sequence shown here is derived from an EMBL/GenBank/DDBJ whole genome shotgun (WGS) entry which is preliminary data.</text>
</comment>
<evidence type="ECO:0000313" key="3">
    <source>
        <dbReference type="Proteomes" id="UP001301769"/>
    </source>
</evidence>
<gene>
    <name evidence="2" type="ORF">QBC37DRAFT_285269</name>
</gene>
<dbReference type="InterPro" id="IPR011009">
    <property type="entry name" value="Kinase-like_dom_sf"/>
</dbReference>
<dbReference type="Pfam" id="PF01636">
    <property type="entry name" value="APH"/>
    <property type="match status" value="1"/>
</dbReference>
<dbReference type="Proteomes" id="UP001301769">
    <property type="component" value="Unassembled WGS sequence"/>
</dbReference>
<reference evidence="2" key="1">
    <citation type="journal article" date="2023" name="Mol. Phylogenet. Evol.">
        <title>Genome-scale phylogeny and comparative genomics of the fungal order Sordariales.</title>
        <authorList>
            <person name="Hensen N."/>
            <person name="Bonometti L."/>
            <person name="Westerberg I."/>
            <person name="Brannstrom I.O."/>
            <person name="Guillou S."/>
            <person name="Cros-Aarteil S."/>
            <person name="Calhoun S."/>
            <person name="Haridas S."/>
            <person name="Kuo A."/>
            <person name="Mondo S."/>
            <person name="Pangilinan J."/>
            <person name="Riley R."/>
            <person name="LaButti K."/>
            <person name="Andreopoulos B."/>
            <person name="Lipzen A."/>
            <person name="Chen C."/>
            <person name="Yan M."/>
            <person name="Daum C."/>
            <person name="Ng V."/>
            <person name="Clum A."/>
            <person name="Steindorff A."/>
            <person name="Ohm R.A."/>
            <person name="Martin F."/>
            <person name="Silar P."/>
            <person name="Natvig D.O."/>
            <person name="Lalanne C."/>
            <person name="Gautier V."/>
            <person name="Ament-Velasquez S.L."/>
            <person name="Kruys A."/>
            <person name="Hutchinson M.I."/>
            <person name="Powell A.J."/>
            <person name="Barry K."/>
            <person name="Miller A.N."/>
            <person name="Grigoriev I.V."/>
            <person name="Debuchy R."/>
            <person name="Gladieux P."/>
            <person name="Hiltunen Thoren M."/>
            <person name="Johannesson H."/>
        </authorList>
    </citation>
    <scope>NUCLEOTIDE SEQUENCE</scope>
    <source>
        <strain evidence="2">PSN293</strain>
    </source>
</reference>
<organism evidence="2 3">
    <name type="scientific">Rhypophila decipiens</name>
    <dbReference type="NCBI Taxonomy" id="261697"/>
    <lineage>
        <taxon>Eukaryota</taxon>
        <taxon>Fungi</taxon>
        <taxon>Dikarya</taxon>
        <taxon>Ascomycota</taxon>
        <taxon>Pezizomycotina</taxon>
        <taxon>Sordariomycetes</taxon>
        <taxon>Sordariomycetidae</taxon>
        <taxon>Sordariales</taxon>
        <taxon>Naviculisporaceae</taxon>
        <taxon>Rhypophila</taxon>
    </lineage>
</organism>
<dbReference type="InterPro" id="IPR051678">
    <property type="entry name" value="AGP_Transferase"/>
</dbReference>
<feature type="domain" description="Aminoglycoside phosphotransferase" evidence="1">
    <location>
        <begin position="288"/>
        <end position="347"/>
    </location>
</feature>
<accession>A0AAN6Y7Q4</accession>
<dbReference type="PANTHER" id="PTHR21310:SF37">
    <property type="entry name" value="AMINOGLYCOSIDE PHOSPHOTRANSFERASE DOMAIN-CONTAINING PROTEIN"/>
    <property type="match status" value="1"/>
</dbReference>
<reference evidence="2" key="2">
    <citation type="submission" date="2023-05" db="EMBL/GenBank/DDBJ databases">
        <authorList>
            <consortium name="Lawrence Berkeley National Laboratory"/>
            <person name="Steindorff A."/>
            <person name="Hensen N."/>
            <person name="Bonometti L."/>
            <person name="Westerberg I."/>
            <person name="Brannstrom I.O."/>
            <person name="Guillou S."/>
            <person name="Cros-Aarteil S."/>
            <person name="Calhoun S."/>
            <person name="Haridas S."/>
            <person name="Kuo A."/>
            <person name="Mondo S."/>
            <person name="Pangilinan J."/>
            <person name="Riley R."/>
            <person name="Labutti K."/>
            <person name="Andreopoulos B."/>
            <person name="Lipzen A."/>
            <person name="Chen C."/>
            <person name="Yanf M."/>
            <person name="Daum C."/>
            <person name="Ng V."/>
            <person name="Clum A."/>
            <person name="Ohm R."/>
            <person name="Martin F."/>
            <person name="Silar P."/>
            <person name="Natvig D."/>
            <person name="Lalanne C."/>
            <person name="Gautier V."/>
            <person name="Ament-Velasquez S.L."/>
            <person name="Kruys A."/>
            <person name="Hutchinson M.I."/>
            <person name="Powell A.J."/>
            <person name="Barry K."/>
            <person name="Miller A.N."/>
            <person name="Grigoriev I.V."/>
            <person name="Debuchy R."/>
            <person name="Gladieux P."/>
            <person name="Thoren M.H."/>
            <person name="Johannesson H."/>
        </authorList>
    </citation>
    <scope>NUCLEOTIDE SEQUENCE</scope>
    <source>
        <strain evidence="2">PSN293</strain>
    </source>
</reference>
<name>A0AAN6Y7Q4_9PEZI</name>
<dbReference type="EMBL" id="MU858104">
    <property type="protein sequence ID" value="KAK4213746.1"/>
    <property type="molecule type" value="Genomic_DNA"/>
</dbReference>
<dbReference type="AlphaFoldDB" id="A0AAN6Y7Q4"/>
<proteinExistence type="predicted"/>
<dbReference type="SUPFAM" id="SSF56112">
    <property type="entry name" value="Protein kinase-like (PK-like)"/>
    <property type="match status" value="1"/>
</dbReference>
<protein>
    <submittedName>
        <fullName evidence="2">Phosphotransferase-3</fullName>
    </submittedName>
</protein>
<keyword evidence="3" id="KW-1185">Reference proteome</keyword>
<dbReference type="PANTHER" id="PTHR21310">
    <property type="entry name" value="AMINOGLYCOSIDE PHOSPHOTRANSFERASE-RELATED-RELATED"/>
    <property type="match status" value="1"/>
</dbReference>
<dbReference type="InterPro" id="IPR002575">
    <property type="entry name" value="Aminoglycoside_PTrfase"/>
</dbReference>
<evidence type="ECO:0000313" key="2">
    <source>
        <dbReference type="EMBL" id="KAK4213746.1"/>
    </source>
</evidence>
<sequence length="512" mass="58332">MGNGARQASDDLAWDRTDESWADSMKQVRLKSTCQKIEALAQKVFEGPVTLVPPIIIGGFNVLYPIRIQDRPDEKILFRLSCPNQAILPQEKTEAEAATARYLAEFSTLPVPTIFHQGTEPDLGPYMVIRDLGTRRCMSGALEAPRDDPDDTPTLNPDISETDLKRLYTKMAQCVHRLAQPTSPRIGALVETSPGVFEVLGRPITLNMSNMFQLSNIPPAIFPPKGTTYQSADEFYVALADMQLATLVFQHNDMVDSEDDCRNKYVARQLFRKLAKQGWFSTFGFLEDDWSAGSAKCRPTLQAPDSTGSFRLWCDDFRPANVLVDEADDDQVLGVIDWEFAYAAPTQFALDCPWWLLLDIPEMWDAGVDDWITKYTSRLETWLSAMEEVERDYGDSERPVGSPAPLRLSAYMRESWSTGRFWLNYAARKSWAFDHVYWSYLDEKFFGEQAVDGEAVSKQLLWKTRVSLLSDEERAAMEPFVKTKMAEASDRRLVEWEEEEARQRLESILFCH</sequence>
<evidence type="ECO:0000259" key="1">
    <source>
        <dbReference type="Pfam" id="PF01636"/>
    </source>
</evidence>